<keyword evidence="2" id="KW-1185">Reference proteome</keyword>
<dbReference type="Proteomes" id="UP001596135">
    <property type="component" value="Unassembled WGS sequence"/>
</dbReference>
<dbReference type="EMBL" id="JBHSRJ010000009">
    <property type="protein sequence ID" value="MFC6045782.1"/>
    <property type="molecule type" value="Genomic_DNA"/>
</dbReference>
<accession>A0ABW1LRJ6</accession>
<organism evidence="1 2">
    <name type="scientific">Nocardioides hankookensis</name>
    <dbReference type="NCBI Taxonomy" id="443157"/>
    <lineage>
        <taxon>Bacteria</taxon>
        <taxon>Bacillati</taxon>
        <taxon>Actinomycetota</taxon>
        <taxon>Actinomycetes</taxon>
        <taxon>Propionibacteriales</taxon>
        <taxon>Nocardioidaceae</taxon>
        <taxon>Nocardioides</taxon>
    </lineage>
</organism>
<sequence length="136" mass="14782">MHLDPTDATIHALIARKPAGPISMLNLLRFRDVADYSLSPELAPAAPISGSAAYALYVEHTLPFLEASGGSYDVLGDGGAWFVGPEHERWDHAILVHQRSLEDFFAFATDAAYIMGLGHRTAALEDSRILPLVRTP</sequence>
<name>A0ABW1LRJ6_9ACTN</name>
<evidence type="ECO:0008006" key="3">
    <source>
        <dbReference type="Google" id="ProtNLM"/>
    </source>
</evidence>
<evidence type="ECO:0000313" key="2">
    <source>
        <dbReference type="Proteomes" id="UP001596135"/>
    </source>
</evidence>
<dbReference type="PANTHER" id="PTHR40257">
    <property type="match status" value="1"/>
</dbReference>
<proteinExistence type="predicted"/>
<protein>
    <recommendedName>
        <fullName evidence="3">DUF1330 domain-containing protein</fullName>
    </recommendedName>
</protein>
<dbReference type="Gene3D" id="3.30.70.100">
    <property type="match status" value="1"/>
</dbReference>
<dbReference type="PANTHER" id="PTHR40257:SF1">
    <property type="entry name" value="DUF1330 DOMAIN-CONTAINING PROTEIN"/>
    <property type="match status" value="1"/>
</dbReference>
<evidence type="ECO:0000313" key="1">
    <source>
        <dbReference type="EMBL" id="MFC6045782.1"/>
    </source>
</evidence>
<comment type="caution">
    <text evidence="1">The sequence shown here is derived from an EMBL/GenBank/DDBJ whole genome shotgun (WGS) entry which is preliminary data.</text>
</comment>
<gene>
    <name evidence="1" type="ORF">ACFPYL_22055</name>
</gene>
<dbReference type="InterPro" id="IPR011008">
    <property type="entry name" value="Dimeric_a/b-barrel"/>
</dbReference>
<reference evidence="2" key="1">
    <citation type="journal article" date="2019" name="Int. J. Syst. Evol. Microbiol.">
        <title>The Global Catalogue of Microorganisms (GCM) 10K type strain sequencing project: providing services to taxonomists for standard genome sequencing and annotation.</title>
        <authorList>
            <consortium name="The Broad Institute Genomics Platform"/>
            <consortium name="The Broad Institute Genome Sequencing Center for Infectious Disease"/>
            <person name="Wu L."/>
            <person name="Ma J."/>
        </authorList>
    </citation>
    <scope>NUCLEOTIDE SEQUENCE [LARGE SCALE GENOMIC DNA]</scope>
    <source>
        <strain evidence="2">CCUG 54522</strain>
    </source>
</reference>
<dbReference type="SUPFAM" id="SSF54909">
    <property type="entry name" value="Dimeric alpha+beta barrel"/>
    <property type="match status" value="1"/>
</dbReference>
<dbReference type="RefSeq" id="WP_379159606.1">
    <property type="nucleotide sequence ID" value="NZ_JBHSRJ010000009.1"/>
</dbReference>